<dbReference type="InterPro" id="IPR029058">
    <property type="entry name" value="AB_hydrolase_fold"/>
</dbReference>
<evidence type="ECO:0000313" key="1">
    <source>
        <dbReference type="EMBL" id="OGG21681.1"/>
    </source>
</evidence>
<dbReference type="Gene3D" id="3.40.50.1820">
    <property type="entry name" value="alpha/beta hydrolase"/>
    <property type="match status" value="1"/>
</dbReference>
<name>A0A1F6AAD2_9BACT</name>
<dbReference type="PANTHER" id="PTHR15394">
    <property type="entry name" value="SERINE HYDROLASE RBBP9"/>
    <property type="match status" value="1"/>
</dbReference>
<dbReference type="InterPro" id="IPR010662">
    <property type="entry name" value="RBBP9/YdeN"/>
</dbReference>
<dbReference type="SUPFAM" id="SSF53474">
    <property type="entry name" value="alpha/beta-Hydrolases"/>
    <property type="match status" value="1"/>
</dbReference>
<comment type="caution">
    <text evidence="1">The sequence shown here is derived from an EMBL/GenBank/DDBJ whole genome shotgun (WGS) entry which is preliminary data.</text>
</comment>
<sequence length="180" mass="19940">MKKKLVLLLHGFDANGKSHFLPHLNKSLLPLGNIYSPDLPQSRNPDLAVWKKTIMKIVDGQPIDLVVGHSLGSVIAMNMVANDEIKVKNLVSIAGSTGWKDLDIMNKFITPPIALDKLKKSLNNFFVVHSYDDPYCAFEYGMILVKQAGATGIFFANKGHFIVKELPEAVLDLIKNILSK</sequence>
<dbReference type="AlphaFoldDB" id="A0A1F6AAD2"/>
<dbReference type="STRING" id="1798384.A3D03_03680"/>
<accession>A0A1F6AAD2</accession>
<evidence type="ECO:0000313" key="2">
    <source>
        <dbReference type="Proteomes" id="UP000177092"/>
    </source>
</evidence>
<evidence type="ECO:0008006" key="3">
    <source>
        <dbReference type="Google" id="ProtNLM"/>
    </source>
</evidence>
<reference evidence="1 2" key="1">
    <citation type="journal article" date="2016" name="Nat. Commun.">
        <title>Thousands of microbial genomes shed light on interconnected biogeochemical processes in an aquifer system.</title>
        <authorList>
            <person name="Anantharaman K."/>
            <person name="Brown C.T."/>
            <person name="Hug L.A."/>
            <person name="Sharon I."/>
            <person name="Castelle C.J."/>
            <person name="Probst A.J."/>
            <person name="Thomas B.C."/>
            <person name="Singh A."/>
            <person name="Wilkins M.J."/>
            <person name="Karaoz U."/>
            <person name="Brodie E.L."/>
            <person name="Williams K.H."/>
            <person name="Hubbard S.S."/>
            <person name="Banfield J.F."/>
        </authorList>
    </citation>
    <scope>NUCLEOTIDE SEQUENCE [LARGE SCALE GENOMIC DNA]</scope>
</reference>
<organism evidence="1 2">
    <name type="scientific">Candidatus Gottesmanbacteria bacterium RIFCSPHIGHO2_02_FULL_40_13</name>
    <dbReference type="NCBI Taxonomy" id="1798384"/>
    <lineage>
        <taxon>Bacteria</taxon>
        <taxon>Candidatus Gottesmaniibacteriota</taxon>
    </lineage>
</organism>
<gene>
    <name evidence="1" type="ORF">A3D03_03680</name>
</gene>
<protein>
    <recommendedName>
        <fullName evidence="3">AB hydrolase-1 domain-containing protein</fullName>
    </recommendedName>
</protein>
<proteinExistence type="predicted"/>
<dbReference type="Pfam" id="PF06821">
    <property type="entry name" value="Ser_hydrolase"/>
    <property type="match status" value="1"/>
</dbReference>
<dbReference type="Proteomes" id="UP000177092">
    <property type="component" value="Unassembled WGS sequence"/>
</dbReference>
<dbReference type="PANTHER" id="PTHR15394:SF3">
    <property type="entry name" value="SERINE HYDROLASE RBBP9"/>
    <property type="match status" value="1"/>
</dbReference>
<dbReference type="GO" id="GO:0016787">
    <property type="term" value="F:hydrolase activity"/>
    <property type="evidence" value="ECO:0007669"/>
    <property type="project" value="InterPro"/>
</dbReference>
<dbReference type="EMBL" id="MFJN01000017">
    <property type="protein sequence ID" value="OGG21681.1"/>
    <property type="molecule type" value="Genomic_DNA"/>
</dbReference>